<dbReference type="EMBL" id="CAXLJM020000007">
    <property type="protein sequence ID" value="CAL8072995.1"/>
    <property type="molecule type" value="Genomic_DNA"/>
</dbReference>
<sequence length="132" mass="15006">MIMLMGTENIVFFSLKQVIENRGAMEEPPAKPVSSWILVQHSLLGLDLATYLIPEEKRFPEYVQVLPQSCDSMRDNMPQLGMKEQMIFEPDEVLSDMRIASMVLVISNLWIDILFGPEDKLLNQGFGFSQPG</sequence>
<organism evidence="1 2">
    <name type="scientific">Orchesella dallaii</name>
    <dbReference type="NCBI Taxonomy" id="48710"/>
    <lineage>
        <taxon>Eukaryota</taxon>
        <taxon>Metazoa</taxon>
        <taxon>Ecdysozoa</taxon>
        <taxon>Arthropoda</taxon>
        <taxon>Hexapoda</taxon>
        <taxon>Collembola</taxon>
        <taxon>Entomobryomorpha</taxon>
        <taxon>Entomobryoidea</taxon>
        <taxon>Orchesellidae</taxon>
        <taxon>Orchesellinae</taxon>
        <taxon>Orchesella</taxon>
    </lineage>
</organism>
<evidence type="ECO:0000313" key="2">
    <source>
        <dbReference type="Proteomes" id="UP001642540"/>
    </source>
</evidence>
<proteinExistence type="predicted"/>
<reference evidence="1 2" key="1">
    <citation type="submission" date="2024-08" db="EMBL/GenBank/DDBJ databases">
        <authorList>
            <person name="Cucini C."/>
            <person name="Frati F."/>
        </authorList>
    </citation>
    <scope>NUCLEOTIDE SEQUENCE [LARGE SCALE GENOMIC DNA]</scope>
</reference>
<accession>A0ABP1PQ11</accession>
<evidence type="ECO:0000313" key="1">
    <source>
        <dbReference type="EMBL" id="CAL8072995.1"/>
    </source>
</evidence>
<comment type="caution">
    <text evidence="1">The sequence shown here is derived from an EMBL/GenBank/DDBJ whole genome shotgun (WGS) entry which is preliminary data.</text>
</comment>
<protein>
    <submittedName>
        <fullName evidence="1">Uncharacterized protein</fullName>
    </submittedName>
</protein>
<keyword evidence="2" id="KW-1185">Reference proteome</keyword>
<name>A0ABP1PQ11_9HEXA</name>
<dbReference type="Proteomes" id="UP001642540">
    <property type="component" value="Unassembled WGS sequence"/>
</dbReference>
<gene>
    <name evidence="1" type="ORF">ODALV1_LOCUS2434</name>
</gene>